<keyword evidence="1" id="KW-1133">Transmembrane helix</keyword>
<feature type="transmembrane region" description="Helical" evidence="1">
    <location>
        <begin position="53"/>
        <end position="72"/>
    </location>
</feature>
<keyword evidence="1" id="KW-0812">Transmembrane</keyword>
<sequence>MASFVIINSIVAIVILTFDMYRHRFQSLNLSSVLLVITTNGFINLILLGKLMFISIFTVLMYCIWTILQYYLNHHFQPFMIRQQKFLTVILTIMLSISLVVVDQTADQSYYMSVPYLAPAIFAVGAILLFSSTFDSDWFQGLYNRLKIKYPLWVGTSLVMLSFIIMVALTPLWYLFVFLYGGFWILLFIEKIFILNLYD</sequence>
<accession>A0ABT2F2Q1</accession>
<feature type="transmembrane region" description="Helical" evidence="1">
    <location>
        <begin position="84"/>
        <end position="102"/>
    </location>
</feature>
<dbReference type="RefSeq" id="WP_259199767.1">
    <property type="nucleotide sequence ID" value="NZ_JANUXY010000005.1"/>
</dbReference>
<protein>
    <recommendedName>
        <fullName evidence="4">Integral membrane protein</fullName>
    </recommendedName>
</protein>
<evidence type="ECO:0000313" key="3">
    <source>
        <dbReference type="Proteomes" id="UP001205609"/>
    </source>
</evidence>
<evidence type="ECO:0008006" key="4">
    <source>
        <dbReference type="Google" id="ProtNLM"/>
    </source>
</evidence>
<feature type="transmembrane region" description="Helical" evidence="1">
    <location>
        <begin position="28"/>
        <end position="47"/>
    </location>
</feature>
<organism evidence="2 3">
    <name type="scientific">Staphylococcus americanisciuri</name>
    <dbReference type="NCBI Taxonomy" id="2973940"/>
    <lineage>
        <taxon>Bacteria</taxon>
        <taxon>Bacillati</taxon>
        <taxon>Bacillota</taxon>
        <taxon>Bacilli</taxon>
        <taxon>Bacillales</taxon>
        <taxon>Staphylococcaceae</taxon>
        <taxon>Staphylococcus</taxon>
    </lineage>
</organism>
<feature type="transmembrane region" description="Helical" evidence="1">
    <location>
        <begin position="6"/>
        <end position="21"/>
    </location>
</feature>
<dbReference type="EMBL" id="JANUXY010000005">
    <property type="protein sequence ID" value="MCS4486433.1"/>
    <property type="molecule type" value="Genomic_DNA"/>
</dbReference>
<keyword evidence="3" id="KW-1185">Reference proteome</keyword>
<evidence type="ECO:0000256" key="1">
    <source>
        <dbReference type="SAM" id="Phobius"/>
    </source>
</evidence>
<gene>
    <name evidence="2" type="ORF">NXS11_05920</name>
</gene>
<dbReference type="Proteomes" id="UP001205609">
    <property type="component" value="Unassembled WGS sequence"/>
</dbReference>
<feature type="transmembrane region" description="Helical" evidence="1">
    <location>
        <begin position="175"/>
        <end position="198"/>
    </location>
</feature>
<feature type="transmembrane region" description="Helical" evidence="1">
    <location>
        <begin position="150"/>
        <end position="169"/>
    </location>
</feature>
<keyword evidence="1" id="KW-0472">Membrane</keyword>
<feature type="transmembrane region" description="Helical" evidence="1">
    <location>
        <begin position="108"/>
        <end position="130"/>
    </location>
</feature>
<proteinExistence type="predicted"/>
<comment type="caution">
    <text evidence="2">The sequence shown here is derived from an EMBL/GenBank/DDBJ whole genome shotgun (WGS) entry which is preliminary data.</text>
</comment>
<name>A0ABT2F2Q1_9STAP</name>
<evidence type="ECO:0000313" key="2">
    <source>
        <dbReference type="EMBL" id="MCS4486433.1"/>
    </source>
</evidence>
<reference evidence="2 3" key="1">
    <citation type="journal article" date="2023" name="Int. J. Syst. Evol. Microbiol.">
        <title>Streptococcus sciuri sp. nov., Staphylococcus marylandisciuri sp. nov. and Staphylococcus americanisciuri sp. nov., isolated from faeces of eastern grey squirrel (Sciurus carolinensis).</title>
        <authorList>
            <person name="Volokhov D.V."/>
            <person name="Zagorodnyaya T.A."/>
            <person name="Furtak V.A."/>
            <person name="Nattanmai G."/>
            <person name="Randall L."/>
            <person name="Jose S."/>
            <person name="Gao Y."/>
            <person name="Eisenberg T."/>
            <person name="Delmonte P."/>
            <person name="Blom J."/>
            <person name="Mitchell K.K."/>
        </authorList>
    </citation>
    <scope>NUCLEOTIDE SEQUENCE [LARGE SCALE GENOMIC DNA]</scope>
    <source>
        <strain evidence="2 3">GRT3</strain>
    </source>
</reference>